<evidence type="ECO:0000256" key="8">
    <source>
        <dbReference type="ARBA" id="ARBA00022917"/>
    </source>
</evidence>
<dbReference type="GO" id="GO:0006420">
    <property type="term" value="P:arginyl-tRNA aminoacylation"/>
    <property type="evidence" value="ECO:0007669"/>
    <property type="project" value="InterPro"/>
</dbReference>
<keyword evidence="4 11" id="KW-0963">Cytoplasm</keyword>
<accession>A0A1H6F4V0</accession>
<evidence type="ECO:0000256" key="9">
    <source>
        <dbReference type="ARBA" id="ARBA00023146"/>
    </source>
</evidence>
<evidence type="ECO:0000256" key="2">
    <source>
        <dbReference type="ARBA" id="ARBA00008226"/>
    </source>
</evidence>
<dbReference type="InterPro" id="IPR009080">
    <property type="entry name" value="tRNAsynth_Ia_anticodon-bd"/>
</dbReference>
<dbReference type="Pfam" id="PF05746">
    <property type="entry name" value="DALR_1"/>
    <property type="match status" value="1"/>
</dbReference>
<dbReference type="InterPro" id="IPR015944">
    <property type="entry name" value="Gly-tRNA-synth_bsu"/>
</dbReference>
<keyword evidence="5 11" id="KW-0436">Ligase</keyword>
<gene>
    <name evidence="11 13" type="primary">glyS</name>
    <name evidence="13" type="ORF">MBHS_01040</name>
</gene>
<dbReference type="GO" id="GO:0004814">
    <property type="term" value="F:arginine-tRNA ligase activity"/>
    <property type="evidence" value="ECO:0007669"/>
    <property type="project" value="InterPro"/>
</dbReference>
<dbReference type="SUPFAM" id="SSF109604">
    <property type="entry name" value="HD-domain/PDEase-like"/>
    <property type="match status" value="1"/>
</dbReference>
<dbReference type="GO" id="GO:0005524">
    <property type="term" value="F:ATP binding"/>
    <property type="evidence" value="ECO:0007669"/>
    <property type="project" value="UniProtKB-UniRule"/>
</dbReference>
<keyword evidence="6 11" id="KW-0547">Nucleotide-binding</keyword>
<dbReference type="AlphaFoldDB" id="A0A1H6F4V0"/>
<dbReference type="PROSITE" id="PS50861">
    <property type="entry name" value="AA_TRNA_LIGASE_II_GLYAB"/>
    <property type="match status" value="1"/>
</dbReference>
<name>A0A1H6F4V0_9GAMM</name>
<dbReference type="SMART" id="SM00836">
    <property type="entry name" value="DALR_1"/>
    <property type="match status" value="1"/>
</dbReference>
<keyword evidence="7 11" id="KW-0067">ATP-binding</keyword>
<dbReference type="Gene3D" id="1.10.730.10">
    <property type="entry name" value="Isoleucyl-tRNA Synthetase, Domain 1"/>
    <property type="match status" value="1"/>
</dbReference>
<evidence type="ECO:0000313" key="13">
    <source>
        <dbReference type="EMBL" id="SEH05187.1"/>
    </source>
</evidence>
<keyword evidence="8 11" id="KW-0648">Protein biosynthesis</keyword>
<evidence type="ECO:0000256" key="10">
    <source>
        <dbReference type="ARBA" id="ARBA00047937"/>
    </source>
</evidence>
<evidence type="ECO:0000256" key="3">
    <source>
        <dbReference type="ARBA" id="ARBA00011209"/>
    </source>
</evidence>
<keyword evidence="9 11" id="KW-0030">Aminoacyl-tRNA synthetase</keyword>
<reference evidence="13 14" key="1">
    <citation type="submission" date="2016-10" db="EMBL/GenBank/DDBJ databases">
        <authorList>
            <person name="de Groot N.N."/>
        </authorList>
    </citation>
    <scope>NUCLEOTIDE SEQUENCE [LARGE SCALE GENOMIC DNA]</scope>
    <source>
        <strain evidence="13">MBHS1</strain>
    </source>
</reference>
<dbReference type="GO" id="GO:0005829">
    <property type="term" value="C:cytosol"/>
    <property type="evidence" value="ECO:0007669"/>
    <property type="project" value="TreeGrafter"/>
</dbReference>
<dbReference type="Proteomes" id="UP000236724">
    <property type="component" value="Unassembled WGS sequence"/>
</dbReference>
<evidence type="ECO:0000256" key="4">
    <source>
        <dbReference type="ARBA" id="ARBA00022490"/>
    </source>
</evidence>
<dbReference type="InterPro" id="IPR008909">
    <property type="entry name" value="DALR_anticod-bd"/>
</dbReference>
<comment type="subunit">
    <text evidence="3 11">Tetramer of two alpha and two beta subunits.</text>
</comment>
<dbReference type="PANTHER" id="PTHR30075">
    <property type="entry name" value="GLYCYL-TRNA SYNTHETASE"/>
    <property type="match status" value="1"/>
</dbReference>
<evidence type="ECO:0000256" key="11">
    <source>
        <dbReference type="HAMAP-Rule" id="MF_00255"/>
    </source>
</evidence>
<evidence type="ECO:0000259" key="12">
    <source>
        <dbReference type="SMART" id="SM00836"/>
    </source>
</evidence>
<evidence type="ECO:0000256" key="7">
    <source>
        <dbReference type="ARBA" id="ARBA00022840"/>
    </source>
</evidence>
<dbReference type="EMBL" id="FMSV02000171">
    <property type="protein sequence ID" value="SEH05187.1"/>
    <property type="molecule type" value="Genomic_DNA"/>
</dbReference>
<dbReference type="HAMAP" id="MF_00255">
    <property type="entry name" value="Gly_tRNA_synth_beta"/>
    <property type="match status" value="1"/>
</dbReference>
<dbReference type="Pfam" id="PF02092">
    <property type="entry name" value="tRNA_synt_2f"/>
    <property type="match status" value="1"/>
</dbReference>
<dbReference type="RefSeq" id="WP_103919157.1">
    <property type="nucleotide sequence ID" value="NZ_FMSV02000171.1"/>
</dbReference>
<dbReference type="NCBIfam" id="TIGR00211">
    <property type="entry name" value="glyS"/>
    <property type="match status" value="1"/>
</dbReference>
<dbReference type="GO" id="GO:0006426">
    <property type="term" value="P:glycyl-tRNA aminoacylation"/>
    <property type="evidence" value="ECO:0007669"/>
    <property type="project" value="UniProtKB-UniRule"/>
</dbReference>
<comment type="subcellular location">
    <subcellularLocation>
        <location evidence="1 11">Cytoplasm</location>
    </subcellularLocation>
</comment>
<proteinExistence type="inferred from homology"/>
<organism evidence="13 14">
    <name type="scientific">Candidatus Venteria ishoeyi</name>
    <dbReference type="NCBI Taxonomy" id="1899563"/>
    <lineage>
        <taxon>Bacteria</taxon>
        <taxon>Pseudomonadati</taxon>
        <taxon>Pseudomonadota</taxon>
        <taxon>Gammaproteobacteria</taxon>
        <taxon>Thiotrichales</taxon>
        <taxon>Thiotrichaceae</taxon>
        <taxon>Venteria</taxon>
    </lineage>
</organism>
<dbReference type="PRINTS" id="PR01045">
    <property type="entry name" value="TRNASYNTHGB"/>
</dbReference>
<dbReference type="OrthoDB" id="9775440at2"/>
<keyword evidence="14" id="KW-1185">Reference proteome</keyword>
<feature type="domain" description="DALR anticodon binding" evidence="12">
    <location>
        <begin position="591"/>
        <end position="694"/>
    </location>
</feature>
<dbReference type="GO" id="GO:0004820">
    <property type="term" value="F:glycine-tRNA ligase activity"/>
    <property type="evidence" value="ECO:0007669"/>
    <property type="project" value="UniProtKB-UniRule"/>
</dbReference>
<evidence type="ECO:0000256" key="6">
    <source>
        <dbReference type="ARBA" id="ARBA00022741"/>
    </source>
</evidence>
<evidence type="ECO:0000313" key="14">
    <source>
        <dbReference type="Proteomes" id="UP000236724"/>
    </source>
</evidence>
<dbReference type="InterPro" id="IPR006194">
    <property type="entry name" value="Gly-tRNA-synth_heterodimer"/>
</dbReference>
<sequence>MKHDSSEQQTDLLIEIGTEELPPKALKNLSEAFVDGICTGLENLKINYRMATPFATPRRLAVIIKGIDCQQAARDIERRGPAIRAAFDANGAPTKAASGFARSCGVEVAALETIKTDKGEWLVFRSVEAGKATAELIPGVVEDALAILPIPKRMRWGSNDFEFIRPVHWIVLLLGDTVIETEIMGIKAGRETFGHRFHHPQAISLDNASDYNRVLEREAHVQAVFSTRQAKISILVQEAAELVGGFAVIDEDLLTEVTSLVEWPVAVTGQFSEEFLEVPSEALIAAMKGHQKYFHVVDENQKLLPYFIAISNIESQQPEVVQSGNERVIRPRLADARFFWQQDCANSLESRLEKLKTVVFENKLGTLYDKSLRIAELSGYISKHLELDELLGIRAGQLCKCDLLTEMVGEFPELQGIMGEYYAHHDQENPRVANAIAQHYMPRHWGDTLPESGLGQAVALADRLDTLVGIFGIGKAPTGDKDPFGLRRAAIGVLRILIECGLPLDLRELLDSAVASYAEGSLHADVDDQVYRYILDRLRGYYQEQGAGADSIDAVLSCLPSNLLDANLRIIAVEDFRQKPEATSLAAANKRIHNILKKVTDPIPEQADPTWFKTAQERNLYDALQNVTQQVQNEIDANDYQAALGILSGLRDVVDNFFDEVMVMDEDMQVRHNRLALLQNLSAVFLQIADVSRLQM</sequence>
<protein>
    <recommendedName>
        <fullName evidence="11">Glycine--tRNA ligase beta subunit</fullName>
        <ecNumber evidence="11">6.1.1.14</ecNumber>
    </recommendedName>
    <alternativeName>
        <fullName evidence="11">Glycyl-tRNA synthetase beta subunit</fullName>
        <shortName evidence="11">GlyRS</shortName>
    </alternativeName>
</protein>
<evidence type="ECO:0000256" key="5">
    <source>
        <dbReference type="ARBA" id="ARBA00022598"/>
    </source>
</evidence>
<dbReference type="SUPFAM" id="SSF47323">
    <property type="entry name" value="Anticodon-binding domain of a subclass of class I aminoacyl-tRNA synthetases"/>
    <property type="match status" value="1"/>
</dbReference>
<evidence type="ECO:0000256" key="1">
    <source>
        <dbReference type="ARBA" id="ARBA00004496"/>
    </source>
</evidence>
<dbReference type="PANTHER" id="PTHR30075:SF2">
    <property type="entry name" value="GLYCINE--TRNA LIGASE, CHLOROPLASTIC_MITOCHONDRIAL 2"/>
    <property type="match status" value="1"/>
</dbReference>
<comment type="similarity">
    <text evidence="2 11">Belongs to the class-II aminoacyl-tRNA synthetase family.</text>
</comment>
<dbReference type="EC" id="6.1.1.14" evidence="11"/>
<comment type="catalytic activity">
    <reaction evidence="10 11">
        <text>tRNA(Gly) + glycine + ATP = glycyl-tRNA(Gly) + AMP + diphosphate</text>
        <dbReference type="Rhea" id="RHEA:16013"/>
        <dbReference type="Rhea" id="RHEA-COMP:9664"/>
        <dbReference type="Rhea" id="RHEA-COMP:9683"/>
        <dbReference type="ChEBI" id="CHEBI:30616"/>
        <dbReference type="ChEBI" id="CHEBI:33019"/>
        <dbReference type="ChEBI" id="CHEBI:57305"/>
        <dbReference type="ChEBI" id="CHEBI:78442"/>
        <dbReference type="ChEBI" id="CHEBI:78522"/>
        <dbReference type="ChEBI" id="CHEBI:456215"/>
        <dbReference type="EC" id="6.1.1.14"/>
    </reaction>
</comment>